<protein>
    <recommendedName>
        <fullName evidence="2">VWFA domain-containing protein</fullName>
    </recommendedName>
</protein>
<keyword evidence="4" id="KW-1185">Reference proteome</keyword>
<dbReference type="PANTHER" id="PTHR24020">
    <property type="entry name" value="COLLAGEN ALPHA"/>
    <property type="match status" value="1"/>
</dbReference>
<dbReference type="PROSITE" id="PS50234">
    <property type="entry name" value="VWFA"/>
    <property type="match status" value="2"/>
</dbReference>
<feature type="signal peptide" evidence="1">
    <location>
        <begin position="1"/>
        <end position="18"/>
    </location>
</feature>
<dbReference type="InterPro" id="IPR050525">
    <property type="entry name" value="ECM_Assembly_Org"/>
</dbReference>
<name>A0A8S4N0I1_OWEFU</name>
<proteinExistence type="predicted"/>
<feature type="domain" description="VWFA" evidence="2">
    <location>
        <begin position="30"/>
        <end position="225"/>
    </location>
</feature>
<dbReference type="Pfam" id="PF00092">
    <property type="entry name" value="VWA"/>
    <property type="match status" value="2"/>
</dbReference>
<feature type="domain" description="VWFA" evidence="2">
    <location>
        <begin position="244"/>
        <end position="444"/>
    </location>
</feature>
<reference evidence="3" key="1">
    <citation type="submission" date="2022-03" db="EMBL/GenBank/DDBJ databases">
        <authorList>
            <person name="Martin C."/>
        </authorList>
    </citation>
    <scope>NUCLEOTIDE SEQUENCE</scope>
</reference>
<gene>
    <name evidence="3" type="ORF">OFUS_LOCUS1811</name>
</gene>
<organism evidence="3 4">
    <name type="scientific">Owenia fusiformis</name>
    <name type="common">Polychaete worm</name>
    <dbReference type="NCBI Taxonomy" id="6347"/>
    <lineage>
        <taxon>Eukaryota</taxon>
        <taxon>Metazoa</taxon>
        <taxon>Spiralia</taxon>
        <taxon>Lophotrochozoa</taxon>
        <taxon>Annelida</taxon>
        <taxon>Polychaeta</taxon>
        <taxon>Sedentaria</taxon>
        <taxon>Canalipalpata</taxon>
        <taxon>Sabellida</taxon>
        <taxon>Oweniida</taxon>
        <taxon>Oweniidae</taxon>
        <taxon>Owenia</taxon>
    </lineage>
</organism>
<dbReference type="Gene3D" id="3.40.50.410">
    <property type="entry name" value="von Willebrand factor, type A domain"/>
    <property type="match status" value="2"/>
</dbReference>
<evidence type="ECO:0000259" key="2">
    <source>
        <dbReference type="PROSITE" id="PS50234"/>
    </source>
</evidence>
<dbReference type="OrthoDB" id="6132182at2759"/>
<dbReference type="CDD" id="cd00198">
    <property type="entry name" value="vWFA"/>
    <property type="match status" value="1"/>
</dbReference>
<feature type="chain" id="PRO_5035771763" description="VWFA domain-containing protein" evidence="1">
    <location>
        <begin position="19"/>
        <end position="459"/>
    </location>
</feature>
<sequence length="459" mass="51316">MDLRICAMLLVFVVLSQSAEDEVGIPHCVDIVFVLQNSCNLKQHRYVDAAELFMQRAADKLIDTNGRAKLSLITYSKDAEEIIHKKTAAEFKTALTQTDIHGGTTCNYLKAETYKALSMVRNGTYFDDVQDKDGKTIPRGKFVVVLTDGISFDRKSNMAEALSKTKEQIELLRGSHGGIKYITLHFDVTQPGDTRLGNVEIDAYDPVTRLSLTESDPLPALMLSLSKYICEKKDVPVSCNNTLDIVYIMDRSKSINVKDIKFVKQFFIDLTEKLMSAAPDTNIGAISYFGQIIHEFKLGEFKTKEEVIEAIGLIPEKTGKYTHTNYALERARTHKDYFGIARGKEPDGIRNRKEFGDVIVLSTDGRTWLRYGGKNEHVTPTQGKLNVKAGIQQVIIGLPNANDLKDGIIEWEKVQPNPNLIFNLQTEDYTPESFKKLLTITSEISATACSATKNELVVG</sequence>
<evidence type="ECO:0000256" key="1">
    <source>
        <dbReference type="SAM" id="SignalP"/>
    </source>
</evidence>
<evidence type="ECO:0000313" key="4">
    <source>
        <dbReference type="Proteomes" id="UP000749559"/>
    </source>
</evidence>
<dbReference type="AlphaFoldDB" id="A0A8S4N0I1"/>
<dbReference type="InterPro" id="IPR036465">
    <property type="entry name" value="vWFA_dom_sf"/>
</dbReference>
<evidence type="ECO:0000313" key="3">
    <source>
        <dbReference type="EMBL" id="CAH1774326.1"/>
    </source>
</evidence>
<accession>A0A8S4N0I1</accession>
<dbReference type="Proteomes" id="UP000749559">
    <property type="component" value="Unassembled WGS sequence"/>
</dbReference>
<dbReference type="EMBL" id="CAIIXF020000001">
    <property type="protein sequence ID" value="CAH1774326.1"/>
    <property type="molecule type" value="Genomic_DNA"/>
</dbReference>
<comment type="caution">
    <text evidence="3">The sequence shown here is derived from an EMBL/GenBank/DDBJ whole genome shotgun (WGS) entry which is preliminary data.</text>
</comment>
<dbReference type="SMART" id="SM00327">
    <property type="entry name" value="VWA"/>
    <property type="match status" value="1"/>
</dbReference>
<keyword evidence="1" id="KW-0732">Signal</keyword>
<dbReference type="SUPFAM" id="SSF53300">
    <property type="entry name" value="vWA-like"/>
    <property type="match status" value="2"/>
</dbReference>
<dbReference type="PANTHER" id="PTHR24020:SF84">
    <property type="entry name" value="VWFA DOMAIN-CONTAINING PROTEIN"/>
    <property type="match status" value="1"/>
</dbReference>
<dbReference type="PRINTS" id="PR00453">
    <property type="entry name" value="VWFADOMAIN"/>
</dbReference>
<dbReference type="InterPro" id="IPR002035">
    <property type="entry name" value="VWF_A"/>
</dbReference>